<accession>A0A015L3D5</accession>
<gene>
    <name evidence="1" type="ORF">RirG_053650</name>
</gene>
<reference evidence="1 2" key="1">
    <citation type="submission" date="2014-02" db="EMBL/GenBank/DDBJ databases">
        <title>Single nucleus genome sequencing reveals high similarity among nuclei of an endomycorrhizal fungus.</title>
        <authorList>
            <person name="Lin K."/>
            <person name="Geurts R."/>
            <person name="Zhang Z."/>
            <person name="Limpens E."/>
            <person name="Saunders D.G."/>
            <person name="Mu D."/>
            <person name="Pang E."/>
            <person name="Cao H."/>
            <person name="Cha H."/>
            <person name="Lin T."/>
            <person name="Zhou Q."/>
            <person name="Shang Y."/>
            <person name="Li Y."/>
            <person name="Ivanov S."/>
            <person name="Sharma T."/>
            <person name="Velzen R.V."/>
            <person name="Ruijter N.D."/>
            <person name="Aanen D.K."/>
            <person name="Win J."/>
            <person name="Kamoun S."/>
            <person name="Bisseling T."/>
            <person name="Huang S."/>
        </authorList>
    </citation>
    <scope>NUCLEOTIDE SEQUENCE [LARGE SCALE GENOMIC DNA]</scope>
    <source>
        <strain evidence="2">DAOM197198w</strain>
    </source>
</reference>
<comment type="caution">
    <text evidence="1">The sequence shown here is derived from an EMBL/GenBank/DDBJ whole genome shotgun (WGS) entry which is preliminary data.</text>
</comment>
<proteinExistence type="predicted"/>
<evidence type="ECO:0000313" key="2">
    <source>
        <dbReference type="Proteomes" id="UP000022910"/>
    </source>
</evidence>
<protein>
    <recommendedName>
        <fullName evidence="3">F-box domain-containing protein</fullName>
    </recommendedName>
</protein>
<dbReference type="EMBL" id="JEMT01013175">
    <property type="protein sequence ID" value="EXX74164.1"/>
    <property type="molecule type" value="Genomic_DNA"/>
</dbReference>
<evidence type="ECO:0008006" key="3">
    <source>
        <dbReference type="Google" id="ProtNLM"/>
    </source>
</evidence>
<dbReference type="HOGENOM" id="CLU_028913_2_1_1"/>
<sequence length="526" mass="62085">MSCSKIFLGELPELTYDILKYLKNDCSTLYSCILVNRLWCRLTIPLLWENPFSNPTKNCNFIEIYLHNLNEDSKTKLNEYRIEDNLFTSNTLFNYPSFIKYLNTRKFILSTYRWTENSIKTLKPEKSYSNDVNNFERLIQMLLFKLFIDNEANLHTFKIEIFHNWNSHCDNILELILQNPNFIHNVKNLNIYTSSYPNNGKKYMIAKNHILKLINLHQNLKKIFLGTNNFLLYQSLLLTQDYNCSNTLNTIILCQVNFKDIINLDKIFDQLKVLESVHLIYCHSLNTSFIQQIINLNRPFKLKSLIIDETSKINESSFQSLLQKCGGYLENFGCEFGVQNKLLLESIIKYCKNIKSLYLNRFRNELIYLLLDLIENLKQSLNYLTIKITGWENYIEYSSIVLQNLGQILPFKLEYLNLSLHIKMSDFEVFLKNSQDTFIKKLLINNLKGQDILSYIKEYIMKKKRVKYLAIMDSFKGASDNYGYKELVSLKDEVEEFKLYDIKVQCYNGSITGRSGMICMKFIAHK</sequence>
<evidence type="ECO:0000313" key="1">
    <source>
        <dbReference type="EMBL" id="EXX74164.1"/>
    </source>
</evidence>
<dbReference type="AlphaFoldDB" id="A0A015L3D5"/>
<dbReference type="STRING" id="1432141.A0A015L3D5"/>
<organism evidence="1 2">
    <name type="scientific">Rhizophagus irregularis (strain DAOM 197198w)</name>
    <name type="common">Glomus intraradices</name>
    <dbReference type="NCBI Taxonomy" id="1432141"/>
    <lineage>
        <taxon>Eukaryota</taxon>
        <taxon>Fungi</taxon>
        <taxon>Fungi incertae sedis</taxon>
        <taxon>Mucoromycota</taxon>
        <taxon>Glomeromycotina</taxon>
        <taxon>Glomeromycetes</taxon>
        <taxon>Glomerales</taxon>
        <taxon>Glomeraceae</taxon>
        <taxon>Rhizophagus</taxon>
    </lineage>
</organism>
<dbReference type="Proteomes" id="UP000022910">
    <property type="component" value="Unassembled WGS sequence"/>
</dbReference>
<name>A0A015L3D5_RHIIW</name>
<keyword evidence="2" id="KW-1185">Reference proteome</keyword>